<gene>
    <name evidence="2" type="ORF">Vafri_10744</name>
</gene>
<protein>
    <submittedName>
        <fullName evidence="2">Uncharacterized protein</fullName>
    </submittedName>
</protein>
<reference evidence="2" key="1">
    <citation type="journal article" date="2021" name="Proc. Natl. Acad. Sci. U.S.A.">
        <title>Three genomes in the algal genus Volvox reveal the fate of a haploid sex-determining region after a transition to homothallism.</title>
        <authorList>
            <person name="Yamamoto K."/>
            <person name="Hamaji T."/>
            <person name="Kawai-Toyooka H."/>
            <person name="Matsuzaki R."/>
            <person name="Takahashi F."/>
            <person name="Nishimura Y."/>
            <person name="Kawachi M."/>
            <person name="Noguchi H."/>
            <person name="Minakuchi Y."/>
            <person name="Umen J.G."/>
            <person name="Toyoda A."/>
            <person name="Nozaki H."/>
        </authorList>
    </citation>
    <scope>NUCLEOTIDE SEQUENCE</scope>
    <source>
        <strain evidence="2">NIES-3780</strain>
    </source>
</reference>
<name>A0A8J4B7T1_9CHLO</name>
<evidence type="ECO:0000313" key="2">
    <source>
        <dbReference type="EMBL" id="GIL55151.1"/>
    </source>
</evidence>
<sequence>MLEEFCRTKRDFSSRTPVVALSKRDILEKSYILYYHTWIGLDFSLPRSITLSSAYRRFPPYLQPIAQDFCCNASLLNLTAGSTTFAWGTFALSASKYSAMPSWPTALGGMLFAGYAATQAQKVGIDSPTNLVATALKTLSNENGPSSSGRMSSSSSSSEVSGHKYNVTLLNH</sequence>
<feature type="compositionally biased region" description="Low complexity" evidence="1">
    <location>
        <begin position="146"/>
        <end position="160"/>
    </location>
</feature>
<evidence type="ECO:0000313" key="3">
    <source>
        <dbReference type="Proteomes" id="UP000747399"/>
    </source>
</evidence>
<comment type="caution">
    <text evidence="2">The sequence shown here is derived from an EMBL/GenBank/DDBJ whole genome shotgun (WGS) entry which is preliminary data.</text>
</comment>
<evidence type="ECO:0000256" key="1">
    <source>
        <dbReference type="SAM" id="MobiDB-lite"/>
    </source>
</evidence>
<dbReference type="Proteomes" id="UP000747399">
    <property type="component" value="Unassembled WGS sequence"/>
</dbReference>
<accession>A0A8J4B7T1</accession>
<feature type="region of interest" description="Disordered" evidence="1">
    <location>
        <begin position="141"/>
        <end position="162"/>
    </location>
</feature>
<proteinExistence type="predicted"/>
<keyword evidence="3" id="KW-1185">Reference proteome</keyword>
<dbReference type="AlphaFoldDB" id="A0A8J4B7T1"/>
<organism evidence="2 3">
    <name type="scientific">Volvox africanus</name>
    <dbReference type="NCBI Taxonomy" id="51714"/>
    <lineage>
        <taxon>Eukaryota</taxon>
        <taxon>Viridiplantae</taxon>
        <taxon>Chlorophyta</taxon>
        <taxon>core chlorophytes</taxon>
        <taxon>Chlorophyceae</taxon>
        <taxon>CS clade</taxon>
        <taxon>Chlamydomonadales</taxon>
        <taxon>Volvocaceae</taxon>
        <taxon>Volvox</taxon>
    </lineage>
</organism>
<dbReference type="EMBL" id="BNCO01000020">
    <property type="protein sequence ID" value="GIL55151.1"/>
    <property type="molecule type" value="Genomic_DNA"/>
</dbReference>